<comment type="caution">
    <text evidence="2">The sequence shown here is derived from an EMBL/GenBank/DDBJ whole genome shotgun (WGS) entry which is preliminary data.</text>
</comment>
<dbReference type="EMBL" id="BAAFGZ010000021">
    <property type="protein sequence ID" value="GAB0132589.1"/>
    <property type="molecule type" value="Genomic_DNA"/>
</dbReference>
<reference evidence="3" key="1">
    <citation type="submission" date="2024-06" db="EMBL/GenBank/DDBJ databases">
        <title>Draft Genome Sequences of Epichloe bromicola Strains Isolated from Elymus ciliaris.</title>
        <authorList>
            <consortium name="Epichloe bromicola genome sequencing consortium"/>
            <person name="Miura A."/>
            <person name="Imano S."/>
            <person name="Ashida A."/>
            <person name="Sato I."/>
            <person name="Chiba S."/>
            <person name="Tanaka A."/>
            <person name="Camagna M."/>
            <person name="Takemoto D."/>
        </authorList>
    </citation>
    <scope>NUCLEOTIDE SEQUENCE [LARGE SCALE GENOMIC DNA]</scope>
    <source>
        <strain evidence="3">DP</strain>
    </source>
</reference>
<feature type="region of interest" description="Disordered" evidence="1">
    <location>
        <begin position="118"/>
        <end position="156"/>
    </location>
</feature>
<dbReference type="Proteomes" id="UP001562357">
    <property type="component" value="Unassembled WGS sequence"/>
</dbReference>
<gene>
    <name evidence="2" type="primary">g1021</name>
    <name evidence="2" type="ORF">EsDP_00001021</name>
</gene>
<protein>
    <submittedName>
        <fullName evidence="2">Uncharacterized protein</fullName>
    </submittedName>
</protein>
<proteinExistence type="predicted"/>
<feature type="region of interest" description="Disordered" evidence="1">
    <location>
        <begin position="224"/>
        <end position="248"/>
    </location>
</feature>
<evidence type="ECO:0000313" key="2">
    <source>
        <dbReference type="EMBL" id="GAB0132589.1"/>
    </source>
</evidence>
<organism evidence="2 3">
    <name type="scientific">Epichloe bromicola</name>
    <dbReference type="NCBI Taxonomy" id="79588"/>
    <lineage>
        <taxon>Eukaryota</taxon>
        <taxon>Fungi</taxon>
        <taxon>Dikarya</taxon>
        <taxon>Ascomycota</taxon>
        <taxon>Pezizomycotina</taxon>
        <taxon>Sordariomycetes</taxon>
        <taxon>Hypocreomycetidae</taxon>
        <taxon>Hypocreales</taxon>
        <taxon>Clavicipitaceae</taxon>
        <taxon>Epichloe</taxon>
    </lineage>
</organism>
<keyword evidence="3" id="KW-1185">Reference proteome</keyword>
<accession>A0ABQ0CGL2</accession>
<evidence type="ECO:0000313" key="3">
    <source>
        <dbReference type="Proteomes" id="UP001562357"/>
    </source>
</evidence>
<evidence type="ECO:0000256" key="1">
    <source>
        <dbReference type="SAM" id="MobiDB-lite"/>
    </source>
</evidence>
<name>A0ABQ0CGL2_9HYPO</name>
<sequence>MAGGVSASTRENGPEVVEEYRPWTDQDLLHGQPGAAPALDPAFAIPDPSTTLPRTTIAALATVAEIARISIKTILPTNAVNWTTLYPDIEPRKLANRILTRSFAEAVAVNDITTTHLRPRKDTEDGVIRPTRPSKKDQRERTIPPGPPETILQAPNQGSTAATSHHRIAITGIITEDTGRHLHAAILAHADLSHQRKILSQDAKGTRPHGHHQDARLTRDLSCRNAVDGNGPETTERHREVPPQLENA</sequence>